<evidence type="ECO:0000313" key="8">
    <source>
        <dbReference type="EMBL" id="GBG29831.1"/>
    </source>
</evidence>
<dbReference type="PANTHER" id="PTHR21026:SF2">
    <property type="entry name" value="LARGE RIBOSOMAL SUBUNIT PROTEIN BL32M"/>
    <property type="match status" value="1"/>
</dbReference>
<dbReference type="PANTHER" id="PTHR21026">
    <property type="entry name" value="39S RIBOSOMAL PROTEIN L32, MITOCHONDRIAL"/>
    <property type="match status" value="1"/>
</dbReference>
<organism evidence="8 9">
    <name type="scientific">Hondaea fermentalgiana</name>
    <dbReference type="NCBI Taxonomy" id="2315210"/>
    <lineage>
        <taxon>Eukaryota</taxon>
        <taxon>Sar</taxon>
        <taxon>Stramenopiles</taxon>
        <taxon>Bigyra</taxon>
        <taxon>Labyrinthulomycetes</taxon>
        <taxon>Thraustochytrida</taxon>
        <taxon>Thraustochytriidae</taxon>
        <taxon>Hondaea</taxon>
    </lineage>
</organism>
<dbReference type="OrthoDB" id="2014905at2759"/>
<dbReference type="Pfam" id="PF01783">
    <property type="entry name" value="Ribosomal_L32p"/>
    <property type="match status" value="1"/>
</dbReference>
<dbReference type="EMBL" id="BEYU01000067">
    <property type="protein sequence ID" value="GBG29831.1"/>
    <property type="molecule type" value="Genomic_DNA"/>
</dbReference>
<keyword evidence="3" id="KW-0809">Transit peptide</keyword>
<dbReference type="SUPFAM" id="SSF57829">
    <property type="entry name" value="Zn-binding ribosomal proteins"/>
    <property type="match status" value="1"/>
</dbReference>
<dbReference type="InterPro" id="IPR011332">
    <property type="entry name" value="Ribosomal_zn-bd"/>
</dbReference>
<dbReference type="InterPro" id="IPR051991">
    <property type="entry name" value="Mitoribosomal_protein_bL32"/>
</dbReference>
<sequence length="174" mass="19712">MEKLLRAATLARFAARQQRLAAGTPVSAQAGALESARQTLWNTLEAWWSQPFQQQQTLRLGFEGLASPNDALAQRQQGESLAERAERSAADAVEALESLWKDGLLFAVPKHRVTRSKKRIRQHNKYVKRKLAFSTCTTCGEKHLPHHLCPFCNPFNKFLSKKDVGKKNPNFDIW</sequence>
<dbReference type="GO" id="GO:0005762">
    <property type="term" value="C:mitochondrial large ribosomal subunit"/>
    <property type="evidence" value="ECO:0007669"/>
    <property type="project" value="TreeGrafter"/>
</dbReference>
<dbReference type="InParanoid" id="A0A2R5GNF1"/>
<name>A0A2R5GNF1_9STRA</name>
<keyword evidence="6" id="KW-0687">Ribonucleoprotein</keyword>
<dbReference type="AlphaFoldDB" id="A0A2R5GNF1"/>
<comment type="similarity">
    <text evidence="2">Belongs to the bacterial ribosomal protein bL32 family.</text>
</comment>
<evidence type="ECO:0000256" key="7">
    <source>
        <dbReference type="ARBA" id="ARBA00039935"/>
    </source>
</evidence>
<comment type="caution">
    <text evidence="8">The sequence shown here is derived from an EMBL/GenBank/DDBJ whole genome shotgun (WGS) entry which is preliminary data.</text>
</comment>
<dbReference type="InterPro" id="IPR002677">
    <property type="entry name" value="Ribosomal_bL32"/>
</dbReference>
<dbReference type="NCBIfam" id="TIGR01031">
    <property type="entry name" value="rpmF_bact"/>
    <property type="match status" value="1"/>
</dbReference>
<keyword evidence="5" id="KW-0496">Mitochondrion</keyword>
<evidence type="ECO:0000256" key="3">
    <source>
        <dbReference type="ARBA" id="ARBA00022946"/>
    </source>
</evidence>
<dbReference type="GO" id="GO:0006412">
    <property type="term" value="P:translation"/>
    <property type="evidence" value="ECO:0007669"/>
    <property type="project" value="InterPro"/>
</dbReference>
<evidence type="ECO:0000256" key="6">
    <source>
        <dbReference type="ARBA" id="ARBA00023274"/>
    </source>
</evidence>
<evidence type="ECO:0000256" key="4">
    <source>
        <dbReference type="ARBA" id="ARBA00022980"/>
    </source>
</evidence>
<keyword evidence="9" id="KW-1185">Reference proteome</keyword>
<dbReference type="HAMAP" id="MF_00340">
    <property type="entry name" value="Ribosomal_bL32"/>
    <property type="match status" value="1"/>
</dbReference>
<evidence type="ECO:0000313" key="9">
    <source>
        <dbReference type="Proteomes" id="UP000241890"/>
    </source>
</evidence>
<evidence type="ECO:0000256" key="2">
    <source>
        <dbReference type="ARBA" id="ARBA00008560"/>
    </source>
</evidence>
<evidence type="ECO:0000256" key="1">
    <source>
        <dbReference type="ARBA" id="ARBA00004173"/>
    </source>
</evidence>
<gene>
    <name evidence="8" type="ORF">FCC1311_060512</name>
</gene>
<dbReference type="Proteomes" id="UP000241890">
    <property type="component" value="Unassembled WGS sequence"/>
</dbReference>
<accession>A0A2R5GNF1</accession>
<reference evidence="8 9" key="1">
    <citation type="submission" date="2017-12" db="EMBL/GenBank/DDBJ databases">
        <title>Sequencing, de novo assembly and annotation of complete genome of a new Thraustochytrid species, strain FCC1311.</title>
        <authorList>
            <person name="Sedici K."/>
            <person name="Godart F."/>
            <person name="Aiese Cigliano R."/>
            <person name="Sanseverino W."/>
            <person name="Barakat M."/>
            <person name="Ortet P."/>
            <person name="Marechal E."/>
            <person name="Cagnac O."/>
            <person name="Amato A."/>
        </authorList>
    </citation>
    <scope>NUCLEOTIDE SEQUENCE [LARGE SCALE GENOMIC DNA]</scope>
</reference>
<dbReference type="GO" id="GO:0003735">
    <property type="term" value="F:structural constituent of ribosome"/>
    <property type="evidence" value="ECO:0007669"/>
    <property type="project" value="InterPro"/>
</dbReference>
<proteinExistence type="inferred from homology"/>
<protein>
    <recommendedName>
        <fullName evidence="7">Large ribosomal subunit protein bL32m</fullName>
    </recommendedName>
</protein>
<evidence type="ECO:0000256" key="5">
    <source>
        <dbReference type="ARBA" id="ARBA00023128"/>
    </source>
</evidence>
<keyword evidence="4 8" id="KW-0689">Ribosomal protein</keyword>
<comment type="subcellular location">
    <subcellularLocation>
        <location evidence="1">Mitochondrion</location>
    </subcellularLocation>
</comment>